<evidence type="ECO:0000313" key="3">
    <source>
        <dbReference type="Proteomes" id="UP000252124"/>
    </source>
</evidence>
<gene>
    <name evidence="2" type="ORF">DFP87_101423</name>
</gene>
<protein>
    <recommendedName>
        <fullName evidence="4">DUF2059 domain-containing protein</fullName>
    </recommendedName>
</protein>
<feature type="signal peptide" evidence="1">
    <location>
        <begin position="1"/>
        <end position="39"/>
    </location>
</feature>
<evidence type="ECO:0008006" key="4">
    <source>
        <dbReference type="Google" id="ProtNLM"/>
    </source>
</evidence>
<reference evidence="2 3" key="1">
    <citation type="submission" date="2018-06" db="EMBL/GenBank/DDBJ databases">
        <title>Genomic Encyclopedia of Type Strains, Phase III (KMG-III): the genomes of soil and plant-associated and newly described type strains.</title>
        <authorList>
            <person name="Whitman W."/>
        </authorList>
    </citation>
    <scope>NUCLEOTIDE SEQUENCE [LARGE SCALE GENOMIC DNA]</scope>
    <source>
        <strain evidence="2 3">CECT 7342</strain>
    </source>
</reference>
<dbReference type="EMBL" id="QNRM01000001">
    <property type="protein sequence ID" value="RBP23914.1"/>
    <property type="molecule type" value="Genomic_DNA"/>
</dbReference>
<sequence>MECLFAKIDDTFSRPLRRATAAALLTLASGLFWSTPASAADESAYAAALRFVEEQQVGRNLPMMARKTISNTVTYRGMVSNLGQSKADRYVETELAGALPKYQPRWNETLAASYSKFFSADELNSLRREGKSSSVVPKLTRVWDELGREMKEQGASILVAYTSEALTAAFKKSADDGTR</sequence>
<name>A0ABX9GH67_9BURK</name>
<keyword evidence="1" id="KW-0732">Signal</keyword>
<evidence type="ECO:0000313" key="2">
    <source>
        <dbReference type="EMBL" id="RBP23914.1"/>
    </source>
</evidence>
<evidence type="ECO:0000256" key="1">
    <source>
        <dbReference type="SAM" id="SignalP"/>
    </source>
</evidence>
<accession>A0ABX9GH67</accession>
<organism evidence="2 3">
    <name type="scientific">Achromobacter marplatensis</name>
    <dbReference type="NCBI Taxonomy" id="470868"/>
    <lineage>
        <taxon>Bacteria</taxon>
        <taxon>Pseudomonadati</taxon>
        <taxon>Pseudomonadota</taxon>
        <taxon>Betaproteobacteria</taxon>
        <taxon>Burkholderiales</taxon>
        <taxon>Alcaligenaceae</taxon>
        <taxon>Achromobacter</taxon>
    </lineage>
</organism>
<dbReference type="Proteomes" id="UP000252124">
    <property type="component" value="Unassembled WGS sequence"/>
</dbReference>
<keyword evidence="3" id="KW-1185">Reference proteome</keyword>
<comment type="caution">
    <text evidence="2">The sequence shown here is derived from an EMBL/GenBank/DDBJ whole genome shotgun (WGS) entry which is preliminary data.</text>
</comment>
<feature type="chain" id="PRO_5047113758" description="DUF2059 domain-containing protein" evidence="1">
    <location>
        <begin position="40"/>
        <end position="179"/>
    </location>
</feature>
<proteinExistence type="predicted"/>